<name>A0A383V7V2_TETOB</name>
<feature type="region of interest" description="Disordered" evidence="4">
    <location>
        <begin position="1526"/>
        <end position="1549"/>
    </location>
</feature>
<gene>
    <name evidence="7" type="ORF">BQ4739_LOCUS1578</name>
</gene>
<comment type="subcellular location">
    <subcellularLocation>
        <location evidence="1">Nucleus</location>
    </subcellularLocation>
</comment>
<evidence type="ECO:0000313" key="7">
    <source>
        <dbReference type="EMBL" id="SZX61043.1"/>
    </source>
</evidence>
<dbReference type="STRING" id="3088.A0A383V7V2"/>
<accession>A0A383V7V2</accession>
<dbReference type="PANTHER" id="PTHR21286">
    <property type="entry name" value="NUCLEAR PORE COMPLEX PROTEIN NUP160"/>
    <property type="match status" value="1"/>
</dbReference>
<dbReference type="GO" id="GO:0017056">
    <property type="term" value="F:structural constituent of nuclear pore"/>
    <property type="evidence" value="ECO:0007669"/>
    <property type="project" value="TreeGrafter"/>
</dbReference>
<keyword evidence="8" id="KW-1185">Reference proteome</keyword>
<evidence type="ECO:0000259" key="6">
    <source>
        <dbReference type="Pfam" id="PF23354"/>
    </source>
</evidence>
<evidence type="ECO:0000256" key="4">
    <source>
        <dbReference type="SAM" id="MobiDB-lite"/>
    </source>
</evidence>
<dbReference type="Proteomes" id="UP000256970">
    <property type="component" value="Unassembled WGS sequence"/>
</dbReference>
<evidence type="ECO:0000256" key="2">
    <source>
        <dbReference type="ARBA" id="ARBA00022448"/>
    </source>
</evidence>
<keyword evidence="3" id="KW-0539">Nucleus</keyword>
<dbReference type="PANTHER" id="PTHR21286:SF0">
    <property type="entry name" value="NUCLEAR PORE COMPLEX PROTEIN NUP160"/>
    <property type="match status" value="1"/>
</dbReference>
<keyword evidence="2" id="KW-0813">Transport</keyword>
<proteinExistence type="predicted"/>
<sequence>MDRLIETRHVAAVDYRDVTAAGQQHDDPNRWLFLPQTSGGSVALPSRSQGQPGNQLYWHLHNHTTSTLTLAEVSLSNGQTGQGVQLHIPGQVFSALACDTSSGDACYLFLLLSSRSVGVLRLPNPRQQQQQRPASGSSNSNRSTASVLDSIHAHSLLQLHLPQQLSQLGVPTALAAVDGHLCIGGSEGGVTCLPLSSLTSGQAPAQGSVLQLNPSNLIVQMRRRMGFASSSSVVAALPVRIPAAAGSQQQQQQQQQQSESLLVVHEDGSCHQWFVSSSRQGFSQNLASDAAARQLRPNRVLLCYPGESTRRSSSNSSAGGSWDVLLVWDASMADAAGQSDVRVLPLRLQANAAAATTAAAAAAGAAKLEAVLQQPQQLQLEWPDASLLDARVESQQLLLLIGTKAGASHVVAYGLKDWAYQGRCQLLQQRGSADWGMKEELWCCALEAANPSSSSSSNAAASQVLGQLLVPGQLCLSSLAAALAYHGAQMSEAEAAAASLSQLQGRISAAVQFIQARFPAYSPARCWHALFASYCEAWQQQHALLGLFGAAGGWLGVVRAGGLLSVLRRPSAPEVLLAESNIKALGEVLQVAGAAGSSRDARPIPGGAAELAKVRLCLSMLGELLGQPAMRVMTQAVMAGVSVEGELLPRFLELLLQGPPAAAAAASVSSGASVLAGGVAARLAEWRLQRQAQLLAVQEQLAELPYPLETLSGVVDLSIKTATAAAAQLQAPAAAAAGDANLGPQMGSLLSSIALHSARASCMALQQLLLLLGCISQLGRVGSTQLTAADQAAIIQDEIPRLATALRSAAVALWLCKTPASAAVAGAAGAATGNVNAGGGLGPLMGLRLPTPSGTPAGTPRDVMEDGGTAAAAAAAATPRSGFGGQGVQAAAPAWQQPLAAHMMPLFWKQQQQQQQQQGVGAQLGTLGSQLAVWLMLGAGADSAAAAAAGGAADAAAASTSAAAAVAAVTNPQGLAGRAVLLGYQLFVCREYEAMRRLVQLIGGEEPSEAGLQFILGLSIACGLKKQQPGSSGALESAVGHLFRAAAGLTGAEAAPLRLVLQLLRQRQGSSGALAGGGSAAAGAADDMEMELMDTVEAAEDTAGELGARKVRQEAQLRLQFCQAVVLLFEREGVTQGALAFARAALGAADAAYGPEQQQEKVQNQAALWASVFNFASELDLIHDAYTAALSNPLPERAAESVRRLAQSLVDRGQLQQLLSLPWAGVLLLSRNGLKEPVPVVELVIDKLTRRALHSELSVTPCPHQVLFDFLTAWGNYKAAAAAMLSHARRLRAAGAAGGKQRRGAALQETVEEVMAAYAASTAMLQLLDSSDAWLDPDQPLLAPFPAPPPRISSSTSSSSTGLGSLAGMAQQLPVITLQGLQREAALFGASALLLQQLPGLEVMQYGLSGDYVLEQLLGAQQFAAAVQLVHTLYGGPELAGTLAGKLEAVAFALAGACVKLQQRQLAGSDGYGLQEDEEGFAAATAGVLAQGIMSYTGPGHLGSEAAAAWQKLRELLELYDASGSTGSTADGSAESCTTSSSSSSSLGGRLRLSAVDGALSEQAGLQLPAWLLQPFAPAAGIAGGMAGAAADPAALMRVFIKHGRLLDAAQLAKDHLEAWQRQGALLRAQPGAVWLPLQGLELLHASLVAGAARAGAAKQQHEAEVLGTWSEVLEMGIAEHVALVGSDTGKLGAAVPAGGGGGRGGGGGGVYGGGAMGMVF</sequence>
<feature type="region of interest" description="Disordered" evidence="4">
    <location>
        <begin position="124"/>
        <end position="144"/>
    </location>
</feature>
<reference evidence="7 8" key="1">
    <citation type="submission" date="2016-10" db="EMBL/GenBank/DDBJ databases">
        <authorList>
            <person name="Cai Z."/>
        </authorList>
    </citation>
    <scope>NUCLEOTIDE SEQUENCE [LARGE SCALE GENOMIC DNA]</scope>
</reference>
<dbReference type="GO" id="GO:0005643">
    <property type="term" value="C:nuclear pore"/>
    <property type="evidence" value="ECO:0007669"/>
    <property type="project" value="TreeGrafter"/>
</dbReference>
<dbReference type="EMBL" id="FNXT01000120">
    <property type="protein sequence ID" value="SZX61043.1"/>
    <property type="molecule type" value="Genomic_DNA"/>
</dbReference>
<evidence type="ECO:0000313" key="8">
    <source>
        <dbReference type="Proteomes" id="UP000256970"/>
    </source>
</evidence>
<dbReference type="InterPro" id="IPR059141">
    <property type="entry name" value="Beta-prop_Nup120_160"/>
</dbReference>
<feature type="domain" description="Nucleoporin Nup120/160 beta-propeller" evidence="5">
    <location>
        <begin position="56"/>
        <end position="571"/>
    </location>
</feature>
<dbReference type="Pfam" id="PF11715">
    <property type="entry name" value="Beta-prop_Nup120_160"/>
    <property type="match status" value="1"/>
</dbReference>
<evidence type="ECO:0000256" key="3">
    <source>
        <dbReference type="ARBA" id="ARBA00023242"/>
    </source>
</evidence>
<protein>
    <submittedName>
        <fullName evidence="7">Uncharacterized protein</fullName>
    </submittedName>
</protein>
<dbReference type="Pfam" id="PF23354">
    <property type="entry name" value="TPR_NUP160_120_M"/>
    <property type="match status" value="1"/>
</dbReference>
<feature type="domain" description="NUP160 middle TPR" evidence="6">
    <location>
        <begin position="1103"/>
        <end position="1293"/>
    </location>
</feature>
<evidence type="ECO:0000256" key="1">
    <source>
        <dbReference type="ARBA" id="ARBA00004123"/>
    </source>
</evidence>
<dbReference type="InterPro" id="IPR021717">
    <property type="entry name" value="Nucleoporin_Nup160"/>
</dbReference>
<organism evidence="7 8">
    <name type="scientific">Tetradesmus obliquus</name>
    <name type="common">Green alga</name>
    <name type="synonym">Acutodesmus obliquus</name>
    <dbReference type="NCBI Taxonomy" id="3088"/>
    <lineage>
        <taxon>Eukaryota</taxon>
        <taxon>Viridiplantae</taxon>
        <taxon>Chlorophyta</taxon>
        <taxon>core chlorophytes</taxon>
        <taxon>Chlorophyceae</taxon>
        <taxon>CS clade</taxon>
        <taxon>Sphaeropleales</taxon>
        <taxon>Scenedesmaceae</taxon>
        <taxon>Tetradesmus</taxon>
    </lineage>
</organism>
<dbReference type="InterPro" id="IPR056535">
    <property type="entry name" value="TPR_NUP160_M"/>
</dbReference>
<evidence type="ECO:0000259" key="5">
    <source>
        <dbReference type="Pfam" id="PF11715"/>
    </source>
</evidence>